<dbReference type="EMBL" id="VFOW01000001">
    <property type="protein sequence ID" value="TQL75025.1"/>
    <property type="molecule type" value="Genomic_DNA"/>
</dbReference>
<keyword evidence="3" id="KW-1185">Reference proteome</keyword>
<dbReference type="Gene3D" id="3.40.710.10">
    <property type="entry name" value="DD-peptidase/beta-lactamase superfamily"/>
    <property type="match status" value="1"/>
</dbReference>
<evidence type="ECO:0000259" key="1">
    <source>
        <dbReference type="Pfam" id="PF00144"/>
    </source>
</evidence>
<dbReference type="AlphaFoldDB" id="A0A543AR71"/>
<dbReference type="PANTHER" id="PTHR46825">
    <property type="entry name" value="D-ALANYL-D-ALANINE-CARBOXYPEPTIDASE/ENDOPEPTIDASE AMPH"/>
    <property type="match status" value="1"/>
</dbReference>
<organism evidence="2 3">
    <name type="scientific">Stackebrandtia endophytica</name>
    <dbReference type="NCBI Taxonomy" id="1496996"/>
    <lineage>
        <taxon>Bacteria</taxon>
        <taxon>Bacillati</taxon>
        <taxon>Actinomycetota</taxon>
        <taxon>Actinomycetes</taxon>
        <taxon>Glycomycetales</taxon>
        <taxon>Glycomycetaceae</taxon>
        <taxon>Stackebrandtia</taxon>
    </lineage>
</organism>
<reference evidence="2 3" key="1">
    <citation type="submission" date="2019-06" db="EMBL/GenBank/DDBJ databases">
        <title>Sequencing the genomes of 1000 actinobacteria strains.</title>
        <authorList>
            <person name="Klenk H.-P."/>
        </authorList>
    </citation>
    <scope>NUCLEOTIDE SEQUENCE [LARGE SCALE GENOMIC DNA]</scope>
    <source>
        <strain evidence="2 3">DSM 45928</strain>
    </source>
</reference>
<accession>A0A543AR71</accession>
<dbReference type="PROSITE" id="PS51318">
    <property type="entry name" value="TAT"/>
    <property type="match status" value="1"/>
</dbReference>
<comment type="caution">
    <text evidence="2">The sequence shown here is derived from an EMBL/GenBank/DDBJ whole genome shotgun (WGS) entry which is preliminary data.</text>
</comment>
<gene>
    <name evidence="2" type="ORF">FB566_0517</name>
</gene>
<protein>
    <submittedName>
        <fullName evidence="2">CubicO group peptidase (Beta-lactamase class C family)</fullName>
    </submittedName>
</protein>
<proteinExistence type="predicted"/>
<dbReference type="InterPro" id="IPR006311">
    <property type="entry name" value="TAT_signal"/>
</dbReference>
<dbReference type="Proteomes" id="UP000317043">
    <property type="component" value="Unassembled WGS sequence"/>
</dbReference>
<dbReference type="PANTHER" id="PTHR46825:SF9">
    <property type="entry name" value="BETA-LACTAMASE-RELATED DOMAIN-CONTAINING PROTEIN"/>
    <property type="match status" value="1"/>
</dbReference>
<dbReference type="InterPro" id="IPR050491">
    <property type="entry name" value="AmpC-like"/>
</dbReference>
<dbReference type="InterPro" id="IPR012338">
    <property type="entry name" value="Beta-lactam/transpept-like"/>
</dbReference>
<evidence type="ECO:0000313" key="3">
    <source>
        <dbReference type="Proteomes" id="UP000317043"/>
    </source>
</evidence>
<feature type="domain" description="Beta-lactamase-related" evidence="1">
    <location>
        <begin position="64"/>
        <end position="338"/>
    </location>
</feature>
<dbReference type="InterPro" id="IPR001466">
    <property type="entry name" value="Beta-lactam-related"/>
</dbReference>
<dbReference type="Pfam" id="PF00144">
    <property type="entry name" value="Beta-lactamase"/>
    <property type="match status" value="1"/>
</dbReference>
<dbReference type="InParanoid" id="A0A543AR71"/>
<dbReference type="SUPFAM" id="SSF56601">
    <property type="entry name" value="beta-lactamase/transpeptidase-like"/>
    <property type="match status" value="1"/>
</dbReference>
<name>A0A543AR71_9ACTN</name>
<evidence type="ECO:0000313" key="2">
    <source>
        <dbReference type="EMBL" id="TQL75025.1"/>
    </source>
</evidence>
<dbReference type="RefSeq" id="WP_142034570.1">
    <property type="nucleotide sequence ID" value="NZ_JBHTGS010000002.1"/>
</dbReference>
<sequence length="393" mass="41791">MSSQHTSTGIRLPRRALLGAAALGGAGLLTWGATRLAGAESVDATVARWRQEHAVGEQYDEIHQIMRDYMEAHQVRAGSLAIRTRGELRLSSGYTFAEDDYPTTRPDSLFRLASVSKAFACAAVHRLADEGVIDLSTPVFPFLGISTVALPGQTKDPRIDTVTVRQLVDHTGGWDRAAGFDPIFQGRHIARALELPGRVSKRDVAHYMYGEPLQNAPGDVEVYSNFGYLLLGLVVEQATGTDFTEFVTTEILTPLGVENEVFLGNTIEADALDGEVGYDATGTGLSAWDPYSDVPVPAAYGTFLIAECDSSGGLVATTAAVTALIAEYAVWGLGERSPGYYRTGAMAGTSTRATSLNSGVDWSYTFNARGGEANLNDLGSAINAAIVASDIGD</sequence>
<dbReference type="OrthoDB" id="262125at2"/>